<dbReference type="PROSITE" id="PS50089">
    <property type="entry name" value="ZF_RING_2"/>
    <property type="match status" value="1"/>
</dbReference>
<feature type="region of interest" description="Disordered" evidence="15">
    <location>
        <begin position="1"/>
        <end position="36"/>
    </location>
</feature>
<dbReference type="UniPathway" id="UPA00143"/>
<proteinExistence type="inferred from homology"/>
<dbReference type="InterPro" id="IPR017907">
    <property type="entry name" value="Znf_RING_CS"/>
</dbReference>
<comment type="subcellular location">
    <subcellularLocation>
        <location evidence="2">Nucleus</location>
    </subcellularLocation>
</comment>
<dbReference type="Pfam" id="PF18408">
    <property type="entry name" value="zf_Hakai"/>
    <property type="match status" value="1"/>
</dbReference>
<evidence type="ECO:0000256" key="4">
    <source>
        <dbReference type="ARBA" id="ARBA00012483"/>
    </source>
</evidence>
<accession>E0VEP8</accession>
<evidence type="ECO:0000259" key="16">
    <source>
        <dbReference type="PROSITE" id="PS50089"/>
    </source>
</evidence>
<comment type="pathway">
    <text evidence="3">Protein modification; protein ubiquitination.</text>
</comment>
<evidence type="ECO:0000256" key="2">
    <source>
        <dbReference type="ARBA" id="ARBA00004123"/>
    </source>
</evidence>
<dbReference type="GeneID" id="8234346"/>
<dbReference type="GO" id="GO:0061630">
    <property type="term" value="F:ubiquitin protein ligase activity"/>
    <property type="evidence" value="ECO:0007669"/>
    <property type="project" value="UniProtKB-EC"/>
</dbReference>
<dbReference type="eggNOG" id="KOG2932">
    <property type="taxonomic scope" value="Eukaryota"/>
</dbReference>
<dbReference type="InterPro" id="IPR040380">
    <property type="entry name" value="HAKAI-like_RING-HC"/>
</dbReference>
<dbReference type="PROSITE" id="PS00518">
    <property type="entry name" value="ZF_RING_1"/>
    <property type="match status" value="1"/>
</dbReference>
<comment type="catalytic activity">
    <reaction evidence="1">
        <text>S-ubiquitinyl-[E2 ubiquitin-conjugating enzyme]-L-cysteine + [acceptor protein]-L-lysine = [E2 ubiquitin-conjugating enzyme]-L-cysteine + N(6)-ubiquitinyl-[acceptor protein]-L-lysine.</text>
        <dbReference type="EC" id="2.3.2.27"/>
    </reaction>
</comment>
<keyword evidence="10" id="KW-0862">Zinc</keyword>
<dbReference type="HOGENOM" id="CLU_043724_0_0_1"/>
<dbReference type="CTD" id="8234346"/>
<evidence type="ECO:0000256" key="9">
    <source>
        <dbReference type="ARBA" id="ARBA00022786"/>
    </source>
</evidence>
<evidence type="ECO:0000256" key="12">
    <source>
        <dbReference type="ARBA" id="ARBA00038499"/>
    </source>
</evidence>
<protein>
    <recommendedName>
        <fullName evidence="13">E3 ubiquitin-protein ligase Hakai</fullName>
        <ecNumber evidence="4">2.3.2.27</ecNumber>
    </recommendedName>
</protein>
<evidence type="ECO:0000256" key="3">
    <source>
        <dbReference type="ARBA" id="ARBA00004906"/>
    </source>
</evidence>
<dbReference type="OrthoDB" id="547746at2759"/>
<comment type="similarity">
    <text evidence="12">Belongs to the Hakai family.</text>
</comment>
<reference evidence="18" key="3">
    <citation type="submission" date="2021-02" db="UniProtKB">
        <authorList>
            <consortium name="EnsemblMetazoa"/>
        </authorList>
    </citation>
    <scope>IDENTIFICATION</scope>
    <source>
        <strain evidence="18">USDA</strain>
    </source>
</reference>
<evidence type="ECO:0000313" key="17">
    <source>
        <dbReference type="EMBL" id="EEB11854.1"/>
    </source>
</evidence>
<keyword evidence="5" id="KW-0217">Developmental protein</keyword>
<evidence type="ECO:0000256" key="15">
    <source>
        <dbReference type="SAM" id="MobiDB-lite"/>
    </source>
</evidence>
<dbReference type="InterPro" id="IPR041042">
    <property type="entry name" value="Znf_Hakai"/>
</dbReference>
<dbReference type="VEuPathDB" id="VectorBase:PHUM137340"/>
<dbReference type="GO" id="GO:0016567">
    <property type="term" value="P:protein ubiquitination"/>
    <property type="evidence" value="ECO:0007669"/>
    <property type="project" value="UniProtKB-UniPathway"/>
</dbReference>
<evidence type="ECO:0000256" key="5">
    <source>
        <dbReference type="ARBA" id="ARBA00022473"/>
    </source>
</evidence>
<keyword evidence="19" id="KW-1185">Reference proteome</keyword>
<evidence type="ECO:0000256" key="1">
    <source>
        <dbReference type="ARBA" id="ARBA00000900"/>
    </source>
</evidence>
<dbReference type="InterPro" id="IPR040383">
    <property type="entry name" value="HAKAI/CBLL2"/>
</dbReference>
<organism>
    <name type="scientific">Pediculus humanus subsp. corporis</name>
    <name type="common">Body louse</name>
    <dbReference type="NCBI Taxonomy" id="121224"/>
    <lineage>
        <taxon>Eukaryota</taxon>
        <taxon>Metazoa</taxon>
        <taxon>Ecdysozoa</taxon>
        <taxon>Arthropoda</taxon>
        <taxon>Hexapoda</taxon>
        <taxon>Insecta</taxon>
        <taxon>Pterygota</taxon>
        <taxon>Neoptera</taxon>
        <taxon>Paraneoptera</taxon>
        <taxon>Psocodea</taxon>
        <taxon>Troctomorpha</taxon>
        <taxon>Phthiraptera</taxon>
        <taxon>Anoplura</taxon>
        <taxon>Pediculidae</taxon>
        <taxon>Pediculus</taxon>
    </lineage>
</organism>
<dbReference type="RefSeq" id="XP_002424592.1">
    <property type="nucleotide sequence ID" value="XM_002424547.1"/>
</dbReference>
<evidence type="ECO:0000256" key="10">
    <source>
        <dbReference type="ARBA" id="ARBA00022833"/>
    </source>
</evidence>
<evidence type="ECO:0000256" key="8">
    <source>
        <dbReference type="ARBA" id="ARBA00022771"/>
    </source>
</evidence>
<evidence type="ECO:0000256" key="13">
    <source>
        <dbReference type="ARBA" id="ARBA00041081"/>
    </source>
</evidence>
<dbReference type="KEGG" id="phu:Phum_PHUM137340"/>
<keyword evidence="11" id="KW-0539">Nucleus</keyword>
<dbReference type="InterPro" id="IPR001841">
    <property type="entry name" value="Znf_RING"/>
</dbReference>
<evidence type="ECO:0000256" key="11">
    <source>
        <dbReference type="ARBA" id="ARBA00023242"/>
    </source>
</evidence>
<feature type="compositionally biased region" description="Basic residues" evidence="15">
    <location>
        <begin position="1"/>
        <end position="10"/>
    </location>
</feature>
<evidence type="ECO:0000256" key="7">
    <source>
        <dbReference type="ARBA" id="ARBA00022723"/>
    </source>
</evidence>
<keyword evidence="8 14" id="KW-0863">Zinc-finger</keyword>
<dbReference type="Gene3D" id="3.30.40.10">
    <property type="entry name" value="Zinc/RING finger domain, C3HC4 (zinc finger)"/>
    <property type="match status" value="1"/>
</dbReference>
<dbReference type="GO" id="GO:0008270">
    <property type="term" value="F:zinc ion binding"/>
    <property type="evidence" value="ECO:0007669"/>
    <property type="project" value="UniProtKB-KW"/>
</dbReference>
<dbReference type="SUPFAM" id="SSF57850">
    <property type="entry name" value="RING/U-box"/>
    <property type="match status" value="1"/>
</dbReference>
<evidence type="ECO:0000256" key="6">
    <source>
        <dbReference type="ARBA" id="ARBA00022679"/>
    </source>
</evidence>
<dbReference type="PANTHER" id="PTHR13480:SF0">
    <property type="entry name" value="E3 UBIQUITIN-PROTEIN LIGASE HAKAI"/>
    <property type="match status" value="1"/>
</dbReference>
<keyword evidence="7" id="KW-0479">Metal-binding</keyword>
<dbReference type="InParanoid" id="E0VEP8"/>
<dbReference type="EMBL" id="AAZO01001584">
    <property type="status" value="NOT_ANNOTATED_CDS"/>
    <property type="molecule type" value="Genomic_DNA"/>
</dbReference>
<feature type="domain" description="RING-type" evidence="16">
    <location>
        <begin position="91"/>
        <end position="127"/>
    </location>
</feature>
<dbReference type="EMBL" id="DS235093">
    <property type="protein sequence ID" value="EEB11854.1"/>
    <property type="molecule type" value="Genomic_DNA"/>
</dbReference>
<dbReference type="GO" id="GO:0005634">
    <property type="term" value="C:nucleus"/>
    <property type="evidence" value="ECO:0007669"/>
    <property type="project" value="UniProtKB-SubCell"/>
</dbReference>
<dbReference type="STRING" id="121224.E0VEP8"/>
<sequence>MENIRGRGRGRRPDENVPVQNNKDEEESIAEIHSESQSISKIDMEADISQLEAPTFTTINRGPPEAMLRLQWGHPVNLLGEKVLNPMIHCCDQCLHPVLIYGRMIPCKHVFCLSCAKSQTSECPRCKETLIRVEETSLGSLFMCTHGGSRYGNNGCGRTYLSERDLQAHINHRHVAISGEDHLNQQFPVHDPQKVAEVRNKSEIRPPTVANASFYDNEKPKIFEETECLGYASTRTRETNNSINRSSNLITVPLQGQQPQDPYYLNYNSVSGYYPPSYQEYAQPPPPQTDLSIPQQWPNNQQFYEIWSHYSELMC</sequence>
<name>E0VEP8_PEDHC</name>
<dbReference type="CDD" id="cd16508">
    <property type="entry name" value="RING-HC_HAKAI-like"/>
    <property type="match status" value="1"/>
</dbReference>
<dbReference type="Gene3D" id="6.10.140.2210">
    <property type="match status" value="1"/>
</dbReference>
<dbReference type="Proteomes" id="UP000009046">
    <property type="component" value="Unassembled WGS sequence"/>
</dbReference>
<gene>
    <name evidence="18" type="primary">8234346</name>
    <name evidence="17" type="ORF">Phum_PHUM137340</name>
</gene>
<evidence type="ECO:0000313" key="18">
    <source>
        <dbReference type="EnsemblMetazoa" id="PHUM137340-PA"/>
    </source>
</evidence>
<reference evidence="17" key="1">
    <citation type="submission" date="2007-04" db="EMBL/GenBank/DDBJ databases">
        <title>Annotation of Pediculus humanus corporis strain USDA.</title>
        <authorList>
            <person name="Kirkness E."/>
            <person name="Hannick L."/>
            <person name="Hass B."/>
            <person name="Bruggner R."/>
            <person name="Lawson D."/>
            <person name="Bidwell S."/>
            <person name="Joardar V."/>
            <person name="Caler E."/>
            <person name="Walenz B."/>
            <person name="Inman J."/>
            <person name="Schobel S."/>
            <person name="Galinsky K."/>
            <person name="Amedeo P."/>
            <person name="Strausberg R."/>
        </authorList>
    </citation>
    <scope>NUCLEOTIDE SEQUENCE</scope>
    <source>
        <strain evidence="17">USDA</strain>
    </source>
</reference>
<evidence type="ECO:0000313" key="19">
    <source>
        <dbReference type="Proteomes" id="UP000009046"/>
    </source>
</evidence>
<keyword evidence="6" id="KW-0808">Transferase</keyword>
<dbReference type="InterPro" id="IPR013083">
    <property type="entry name" value="Znf_RING/FYVE/PHD"/>
</dbReference>
<dbReference type="AlphaFoldDB" id="E0VEP8"/>
<dbReference type="GO" id="GO:0030155">
    <property type="term" value="P:regulation of cell adhesion"/>
    <property type="evidence" value="ECO:0007669"/>
    <property type="project" value="TreeGrafter"/>
</dbReference>
<evidence type="ECO:0000256" key="14">
    <source>
        <dbReference type="PROSITE-ProRule" id="PRU00175"/>
    </source>
</evidence>
<reference evidence="17" key="2">
    <citation type="submission" date="2007-04" db="EMBL/GenBank/DDBJ databases">
        <title>The genome of the human body louse.</title>
        <authorList>
            <consortium name="The Human Body Louse Genome Consortium"/>
            <person name="Kirkness E."/>
            <person name="Walenz B."/>
            <person name="Hass B."/>
            <person name="Bruggner R."/>
            <person name="Strausberg R."/>
        </authorList>
    </citation>
    <scope>NUCLEOTIDE SEQUENCE</scope>
    <source>
        <strain evidence="17">USDA</strain>
    </source>
</reference>
<dbReference type="EC" id="2.3.2.27" evidence="4"/>
<keyword evidence="9" id="KW-0833">Ubl conjugation pathway</keyword>
<dbReference type="PANTHER" id="PTHR13480">
    <property type="entry name" value="E3 UBIQUITIN-PROTEIN LIGASE HAKAI-RELATED"/>
    <property type="match status" value="1"/>
</dbReference>
<dbReference type="EnsemblMetazoa" id="PHUM137340-RA">
    <property type="protein sequence ID" value="PHUM137340-PA"/>
    <property type="gene ID" value="PHUM137340"/>
</dbReference>